<reference evidence="2 3" key="1">
    <citation type="journal article" date="2024" name="Science">
        <title>Giant polyketide synthase enzymes in the biosynthesis of giant marine polyether toxins.</title>
        <authorList>
            <person name="Fallon T.R."/>
            <person name="Shende V.V."/>
            <person name="Wierzbicki I.H."/>
            <person name="Pendleton A.L."/>
            <person name="Watervoot N.F."/>
            <person name="Auber R.P."/>
            <person name="Gonzalez D.J."/>
            <person name="Wisecaver J.H."/>
            <person name="Moore B.S."/>
        </authorList>
    </citation>
    <scope>NUCLEOTIDE SEQUENCE [LARGE SCALE GENOMIC DNA]</scope>
    <source>
        <strain evidence="2 3">12B1</strain>
    </source>
</reference>
<gene>
    <name evidence="2" type="ORF">AB1Y20_008494</name>
</gene>
<organism evidence="2 3">
    <name type="scientific">Prymnesium parvum</name>
    <name type="common">Toxic golden alga</name>
    <dbReference type="NCBI Taxonomy" id="97485"/>
    <lineage>
        <taxon>Eukaryota</taxon>
        <taxon>Haptista</taxon>
        <taxon>Haptophyta</taxon>
        <taxon>Prymnesiophyceae</taxon>
        <taxon>Prymnesiales</taxon>
        <taxon>Prymnesiaceae</taxon>
        <taxon>Prymnesium</taxon>
    </lineage>
</organism>
<dbReference type="AlphaFoldDB" id="A0AB34IUP9"/>
<keyword evidence="3" id="KW-1185">Reference proteome</keyword>
<evidence type="ECO:0000313" key="2">
    <source>
        <dbReference type="EMBL" id="KAL1504715.1"/>
    </source>
</evidence>
<feature type="transmembrane region" description="Helical" evidence="1">
    <location>
        <begin position="12"/>
        <end position="35"/>
    </location>
</feature>
<feature type="transmembrane region" description="Helical" evidence="1">
    <location>
        <begin position="55"/>
        <end position="77"/>
    </location>
</feature>
<comment type="caution">
    <text evidence="2">The sequence shown here is derived from an EMBL/GenBank/DDBJ whole genome shotgun (WGS) entry which is preliminary data.</text>
</comment>
<protein>
    <recommendedName>
        <fullName evidence="4">Sugar phosphate transporter domain-containing protein</fullName>
    </recommendedName>
</protein>
<keyword evidence="1" id="KW-0472">Membrane</keyword>
<name>A0AB34IUP9_PRYPA</name>
<evidence type="ECO:0008006" key="4">
    <source>
        <dbReference type="Google" id="ProtNLM"/>
    </source>
</evidence>
<accession>A0AB34IUP9</accession>
<evidence type="ECO:0000256" key="1">
    <source>
        <dbReference type="SAM" id="Phobius"/>
    </source>
</evidence>
<dbReference type="Proteomes" id="UP001515480">
    <property type="component" value="Unassembled WGS sequence"/>
</dbReference>
<keyword evidence="1" id="KW-1133">Transmembrane helix</keyword>
<sequence>MLKHESDPVLPEALSAVMGFAGVGTFGMWQIVYTWPRADSLIFDPIMVHGGNTGTILTVYLVLTVASLVHAVTFYYLVGQMGCVTAGVMKGCQAVAVFVCSHFLFCQIQASQCFSTPKAWSLALVVAGTTVYVLSRHTPGEDEAELDSYRDYKDGASA</sequence>
<evidence type="ECO:0000313" key="3">
    <source>
        <dbReference type="Proteomes" id="UP001515480"/>
    </source>
</evidence>
<proteinExistence type="predicted"/>
<keyword evidence="1" id="KW-0812">Transmembrane</keyword>
<dbReference type="EMBL" id="JBGBPQ010000019">
    <property type="protein sequence ID" value="KAL1504715.1"/>
    <property type="molecule type" value="Genomic_DNA"/>
</dbReference>